<dbReference type="Gene3D" id="3.20.20.80">
    <property type="entry name" value="Glycosidases"/>
    <property type="match status" value="1"/>
</dbReference>
<feature type="domain" description="M23ase beta-sheet core" evidence="2">
    <location>
        <begin position="383"/>
        <end position="484"/>
    </location>
</feature>
<dbReference type="Proteomes" id="UP000006447">
    <property type="component" value="Unassembled WGS sequence"/>
</dbReference>
<gene>
    <name evidence="4" type="ORF">W59_19308</name>
</gene>
<dbReference type="InterPro" id="IPR002053">
    <property type="entry name" value="Glyco_hydro_25"/>
</dbReference>
<dbReference type="InterPro" id="IPR011055">
    <property type="entry name" value="Dup_hybrid_motif"/>
</dbReference>
<evidence type="ECO:0000313" key="5">
    <source>
        <dbReference type="Proteomes" id="UP000006447"/>
    </source>
</evidence>
<evidence type="ECO:0000259" key="3">
    <source>
        <dbReference type="Pfam" id="PF13810"/>
    </source>
</evidence>
<dbReference type="GO" id="GO:0009253">
    <property type="term" value="P:peptidoglycan catabolic process"/>
    <property type="evidence" value="ECO:0007669"/>
    <property type="project" value="InterPro"/>
</dbReference>
<comment type="caution">
    <text evidence="4">The sequence shown here is derived from an EMBL/GenBank/DDBJ whole genome shotgun (WGS) entry which is preliminary data.</text>
</comment>
<proteinExistence type="inferred from homology"/>
<dbReference type="GO" id="GO:0003796">
    <property type="term" value="F:lysozyme activity"/>
    <property type="evidence" value="ECO:0007669"/>
    <property type="project" value="InterPro"/>
</dbReference>
<dbReference type="InterPro" id="IPR025442">
    <property type="entry name" value="DUF4185"/>
</dbReference>
<dbReference type="Pfam" id="PF13810">
    <property type="entry name" value="DUF4185"/>
    <property type="match status" value="1"/>
</dbReference>
<dbReference type="PROSITE" id="PS51904">
    <property type="entry name" value="GLYCOSYL_HYDROL_F25_2"/>
    <property type="match status" value="1"/>
</dbReference>
<dbReference type="PANTHER" id="PTHR21666:SF270">
    <property type="entry name" value="MUREIN HYDROLASE ACTIVATOR ENVC"/>
    <property type="match status" value="1"/>
</dbReference>
<dbReference type="CDD" id="cd12797">
    <property type="entry name" value="M23_peptidase"/>
    <property type="match status" value="1"/>
</dbReference>
<evidence type="ECO:0000313" key="4">
    <source>
        <dbReference type="EMBL" id="EID78297.1"/>
    </source>
</evidence>
<dbReference type="InterPro" id="IPR017853">
    <property type="entry name" value="GH"/>
</dbReference>
<accession>I0WPI1</accession>
<dbReference type="EMBL" id="AJJH01000102">
    <property type="protein sequence ID" value="EID78297.1"/>
    <property type="molecule type" value="Genomic_DNA"/>
</dbReference>
<dbReference type="AlphaFoldDB" id="I0WPI1"/>
<dbReference type="Pfam" id="PF01551">
    <property type="entry name" value="Peptidase_M23"/>
    <property type="match status" value="1"/>
</dbReference>
<dbReference type="GO" id="GO:0016998">
    <property type="term" value="P:cell wall macromolecule catabolic process"/>
    <property type="evidence" value="ECO:0007669"/>
    <property type="project" value="InterPro"/>
</dbReference>
<dbReference type="PANTHER" id="PTHR21666">
    <property type="entry name" value="PEPTIDASE-RELATED"/>
    <property type="match status" value="1"/>
</dbReference>
<sequence length="823" mass="88688">MSFVKSLNPLAQFDIGGTDLGIPFRMPNGQIGFVLGDTFAGTQPQVGGPNWRSPMLLRSNTHDVTTPITFASAARNAKQLWDYVHDNSEYSTILPCDAISIGARIYLWVMVTQGLGNEKWCEIRYSDDLGESWTDTGVKWSTSVYGGKRTMVTWEKGGDGFVYVISTGGLARNKNAILHRVPEAQIADPSAWVPWGWNGTWGWGNPPGDDPTRGILPDRTKLGEICLRRIQGNLVFSGFDAGTYNAFVKVAAKPTHNWHTAKTYRPVKGSFFGPGGPDVVDRLYGCYIHPDSRFDRPGGFAMIVSQWASDGNPYRAMQYRISGITPVTPVTTTLSGEMTPAVTTLTDHPTAEGTPAMAFPFVPVAGGNNIISSGFRTPGRPDHNGIDFAAPQGEPIYAVEDGVVVRSGPASGFGNWIVLDHQATLHVDTVYGHMRAADLLVSQGMFVRAGQQIARVGNEGDSTGPHLHFEVWNSPGRFGGAAIDPQPLLVGSANPPTGTIDPAAGTFYGVDISNHQGNFDIAATKREGFSFMAAKCTEGDFFKDSFWPRNRDLMQQHFPGMFCGYHFARNGDPITAQVANLKAHLGDPNIPVMLDYEDPNTPGSGANMRQLVDAINAAGMRVCAIYLPRWYWQGHMGSPPLNDLPPLWNSHYVTASGFASVIYPGKGFAGWKDYTPGAPVEILQFSDKARVAGKLVDVNAYEGTPDELRTLFGGAPGKLSVDDCVLDFWLQLLGPTGAGWPQLNNRSVVDALAEIGMHHGVPGMTPPPAGAAAASLPATTADRARDVFDQIRGPDGTGWNQLGNRSLVDAIAAIGHQLGVPGY</sequence>
<protein>
    <submittedName>
        <fullName evidence="4">Peptidase/ glycoside hydrolase</fullName>
    </submittedName>
</protein>
<dbReference type="RefSeq" id="WP_007298557.1">
    <property type="nucleotide sequence ID" value="NZ_AJJH01000102.1"/>
</dbReference>
<dbReference type="GO" id="GO:0004222">
    <property type="term" value="F:metalloendopeptidase activity"/>
    <property type="evidence" value="ECO:0007669"/>
    <property type="project" value="TreeGrafter"/>
</dbReference>
<dbReference type="Pfam" id="PF01183">
    <property type="entry name" value="Glyco_hydro_25"/>
    <property type="match status" value="1"/>
</dbReference>
<dbReference type="CDD" id="cd00599">
    <property type="entry name" value="GH25_muramidase"/>
    <property type="match status" value="1"/>
</dbReference>
<evidence type="ECO:0000256" key="1">
    <source>
        <dbReference type="ARBA" id="ARBA00010646"/>
    </source>
</evidence>
<name>I0WPI1_RHOOP</name>
<reference evidence="4 5" key="1">
    <citation type="journal article" date="2012" name="J. Bacteriol.">
        <title>Draft genome sequence of the nitrophenol-degrading actinomycete Rhodococcus imtechensis RKJ300.</title>
        <authorList>
            <person name="Vikram S."/>
            <person name="Kumar S."/>
            <person name="Subramanian S."/>
            <person name="Raghava G.P."/>
        </authorList>
    </citation>
    <scope>NUCLEOTIDE SEQUENCE [LARGE SCALE GENOMIC DNA]</scope>
    <source>
        <strain evidence="4 5">RKJ300</strain>
    </source>
</reference>
<feature type="domain" description="DUF4185" evidence="3">
    <location>
        <begin position="11"/>
        <end position="320"/>
    </location>
</feature>
<evidence type="ECO:0000259" key="2">
    <source>
        <dbReference type="Pfam" id="PF01551"/>
    </source>
</evidence>
<dbReference type="InterPro" id="IPR050570">
    <property type="entry name" value="Cell_wall_metabolism_enzyme"/>
</dbReference>
<dbReference type="PATRIC" id="fig|1165867.3.peg.3920"/>
<keyword evidence="4" id="KW-0378">Hydrolase</keyword>
<dbReference type="SUPFAM" id="SSF51445">
    <property type="entry name" value="(Trans)glycosidases"/>
    <property type="match status" value="1"/>
</dbReference>
<comment type="similarity">
    <text evidence="1">Belongs to the glycosyl hydrolase 25 family.</text>
</comment>
<dbReference type="SUPFAM" id="SSF51261">
    <property type="entry name" value="Duplicated hybrid motif"/>
    <property type="match status" value="1"/>
</dbReference>
<organism evidence="4 5">
    <name type="scientific">Rhodococcus opacus RKJ300 = JCM 13270</name>
    <dbReference type="NCBI Taxonomy" id="1165867"/>
    <lineage>
        <taxon>Bacteria</taxon>
        <taxon>Bacillati</taxon>
        <taxon>Actinomycetota</taxon>
        <taxon>Actinomycetes</taxon>
        <taxon>Mycobacteriales</taxon>
        <taxon>Nocardiaceae</taxon>
        <taxon>Rhodococcus</taxon>
    </lineage>
</organism>
<dbReference type="InterPro" id="IPR016047">
    <property type="entry name" value="M23ase_b-sheet_dom"/>
</dbReference>
<dbReference type="Gene3D" id="2.70.70.10">
    <property type="entry name" value="Glucose Permease (Domain IIA)"/>
    <property type="match status" value="1"/>
</dbReference>